<dbReference type="Proteomes" id="UP000277236">
    <property type="component" value="Unassembled WGS sequence"/>
</dbReference>
<comment type="caution">
    <text evidence="1">The sequence shown here is derived from an EMBL/GenBank/DDBJ whole genome shotgun (WGS) entry which is preliminary data.</text>
</comment>
<accession>A0A3M4M9G6</accession>
<organism evidence="1 2">
    <name type="scientific">Pseudomonas cichorii</name>
    <dbReference type="NCBI Taxonomy" id="36746"/>
    <lineage>
        <taxon>Bacteria</taxon>
        <taxon>Pseudomonadati</taxon>
        <taxon>Pseudomonadota</taxon>
        <taxon>Gammaproteobacteria</taxon>
        <taxon>Pseudomonadales</taxon>
        <taxon>Pseudomonadaceae</taxon>
        <taxon>Pseudomonas</taxon>
    </lineage>
</organism>
<name>A0A3M4M9G6_PSECI</name>
<evidence type="ECO:0000313" key="1">
    <source>
        <dbReference type="EMBL" id="RMQ50440.1"/>
    </source>
</evidence>
<sequence>MMERQYTSPTLGDVAQYAVAACGVMPRKARNRDDETEFDQGMAKTYQKKMQRLAKEDCNLQEAFEDIAQLLTASLGRYIRCPFWAEQIRDLLNELYGSYASMVKHMGTMMTKRDTTRFFLTSYGIDVAVRSLAHNWVVLQGYIYAAPQPMEPCWYLPSNVEGELSTPLDKVLGWAYSACGLTLATFHDPIGVVGDTTKLKQNERAVRSWKNGKHLPSLPALVSILEDSFQALASIGKPVEQRLQDGIITCAAIARITTSISKDIQEQLGTEYLQDLLGQARLYSGWMKAEINTYMASLNQAVDARLAEHFAAGLADEIIRLEAFERVELGIKMAPHFWALFEGKRHNASELLLSHRDAEGHVSDDVVQWIAIRYGAYAARVRSDSISRWSIDKPGLFDLYLQKALSLRNGSDVTLAAVEALHAEMTLAGVAERLPWLMHWLRGIVCYRKEDYGTASSHYIKAFQLAKYSAGELQYSLANQYLEVMAKTKQWRRFKQGVRWANYLDIPVRWLREKEPTEENIRNAYGILGLEAVRYARM</sequence>
<evidence type="ECO:0000313" key="2">
    <source>
        <dbReference type="Proteomes" id="UP000277236"/>
    </source>
</evidence>
<reference evidence="1 2" key="1">
    <citation type="submission" date="2018-08" db="EMBL/GenBank/DDBJ databases">
        <title>Recombination of ecologically and evolutionarily significant loci maintains genetic cohesion in the Pseudomonas syringae species complex.</title>
        <authorList>
            <person name="Dillon M."/>
            <person name="Thakur S."/>
            <person name="Almeida R.N.D."/>
            <person name="Weir B.S."/>
            <person name="Guttman D.S."/>
        </authorList>
    </citation>
    <scope>NUCLEOTIDE SEQUENCE [LARGE SCALE GENOMIC DNA]</scope>
    <source>
        <strain evidence="1 2">ICMP 3353</strain>
    </source>
</reference>
<dbReference type="AlphaFoldDB" id="A0A3M4M9G6"/>
<proteinExistence type="predicted"/>
<gene>
    <name evidence="1" type="ORF">ALQ04_02911</name>
</gene>
<protein>
    <submittedName>
        <fullName evidence="1">Uncharacterized protein</fullName>
    </submittedName>
</protein>
<dbReference type="EMBL" id="RBRE01000010">
    <property type="protein sequence ID" value="RMQ50440.1"/>
    <property type="molecule type" value="Genomic_DNA"/>
</dbReference>